<feature type="domain" description="Tyr recombinase" evidence="2">
    <location>
        <begin position="1"/>
        <end position="84"/>
    </location>
</feature>
<organism evidence="3 4">
    <name type="scientific">Alicyclobacillus tolerans</name>
    <dbReference type="NCBI Taxonomy" id="90970"/>
    <lineage>
        <taxon>Bacteria</taxon>
        <taxon>Bacillati</taxon>
        <taxon>Bacillota</taxon>
        <taxon>Bacilli</taxon>
        <taxon>Bacillales</taxon>
        <taxon>Alicyclobacillaceae</taxon>
        <taxon>Alicyclobacillus</taxon>
    </lineage>
</organism>
<dbReference type="Gene3D" id="1.10.443.10">
    <property type="entry name" value="Intergrase catalytic core"/>
    <property type="match status" value="1"/>
</dbReference>
<evidence type="ECO:0000256" key="1">
    <source>
        <dbReference type="ARBA" id="ARBA00023172"/>
    </source>
</evidence>
<dbReference type="InterPro" id="IPR013762">
    <property type="entry name" value="Integrase-like_cat_sf"/>
</dbReference>
<name>A0ABT9LUG2_9BACL</name>
<dbReference type="SUPFAM" id="SSF56349">
    <property type="entry name" value="DNA breaking-rejoining enzymes"/>
    <property type="match status" value="1"/>
</dbReference>
<dbReference type="EMBL" id="JAURUO010000003">
    <property type="protein sequence ID" value="MDP9727836.1"/>
    <property type="molecule type" value="Genomic_DNA"/>
</dbReference>
<keyword evidence="4" id="KW-1185">Reference proteome</keyword>
<comment type="caution">
    <text evidence="3">The sequence shown here is derived from an EMBL/GenBank/DDBJ whole genome shotgun (WGS) entry which is preliminary data.</text>
</comment>
<dbReference type="InterPro" id="IPR002104">
    <property type="entry name" value="Integrase_catalytic"/>
</dbReference>
<dbReference type="Proteomes" id="UP001229209">
    <property type="component" value="Unassembled WGS sequence"/>
</dbReference>
<protein>
    <submittedName>
        <fullName evidence="3">Integrase</fullName>
    </submittedName>
</protein>
<evidence type="ECO:0000313" key="3">
    <source>
        <dbReference type="EMBL" id="MDP9727836.1"/>
    </source>
</evidence>
<keyword evidence="1" id="KW-0233">DNA recombination</keyword>
<sequence>MPTGSPQSRKSHVCKQRWTHDITALKRNLPPVAFHGLRHTYAMLLLMEKVPLKVVSEHLGHASITMTADAYAHVTDTMQREAVEE</sequence>
<dbReference type="InterPro" id="IPR011010">
    <property type="entry name" value="DNA_brk_join_enz"/>
</dbReference>
<dbReference type="RefSeq" id="WP_306953392.1">
    <property type="nucleotide sequence ID" value="NZ_JAURUO010000003.1"/>
</dbReference>
<proteinExistence type="predicted"/>
<accession>A0ABT9LUG2</accession>
<evidence type="ECO:0000313" key="4">
    <source>
        <dbReference type="Proteomes" id="UP001229209"/>
    </source>
</evidence>
<dbReference type="Pfam" id="PF00589">
    <property type="entry name" value="Phage_integrase"/>
    <property type="match status" value="1"/>
</dbReference>
<evidence type="ECO:0000259" key="2">
    <source>
        <dbReference type="PROSITE" id="PS51898"/>
    </source>
</evidence>
<reference evidence="3 4" key="1">
    <citation type="submission" date="2023-07" db="EMBL/GenBank/DDBJ databases">
        <title>Genomic Encyclopedia of Type Strains, Phase IV (KMG-IV): sequencing the most valuable type-strain genomes for metagenomic binning, comparative biology and taxonomic classification.</title>
        <authorList>
            <person name="Goeker M."/>
        </authorList>
    </citation>
    <scope>NUCLEOTIDE SEQUENCE [LARGE SCALE GENOMIC DNA]</scope>
    <source>
        <strain evidence="3 4">DSM 25924</strain>
    </source>
</reference>
<gene>
    <name evidence="3" type="ORF">J2S04_000766</name>
</gene>
<dbReference type="PROSITE" id="PS51898">
    <property type="entry name" value="TYR_RECOMBINASE"/>
    <property type="match status" value="1"/>
</dbReference>